<organism evidence="1 2">
    <name type="scientific">Trinickia terrae</name>
    <dbReference type="NCBI Taxonomy" id="2571161"/>
    <lineage>
        <taxon>Bacteria</taxon>
        <taxon>Pseudomonadati</taxon>
        <taxon>Pseudomonadota</taxon>
        <taxon>Betaproteobacteria</taxon>
        <taxon>Burkholderiales</taxon>
        <taxon>Burkholderiaceae</taxon>
        <taxon>Trinickia</taxon>
    </lineage>
</organism>
<proteinExistence type="predicted"/>
<dbReference type="Proteomes" id="UP000305539">
    <property type="component" value="Unassembled WGS sequence"/>
</dbReference>
<dbReference type="AlphaFoldDB" id="A0A4U1I0M8"/>
<evidence type="ECO:0000313" key="1">
    <source>
        <dbReference type="EMBL" id="TKC86677.1"/>
    </source>
</evidence>
<gene>
    <name evidence="1" type="ORF">FAZ69_18650</name>
</gene>
<evidence type="ECO:0000313" key="2">
    <source>
        <dbReference type="Proteomes" id="UP000305539"/>
    </source>
</evidence>
<protein>
    <submittedName>
        <fullName evidence="1">Uncharacterized protein</fullName>
    </submittedName>
</protein>
<dbReference type="EMBL" id="SWJE01000010">
    <property type="protein sequence ID" value="TKC86677.1"/>
    <property type="molecule type" value="Genomic_DNA"/>
</dbReference>
<accession>A0A4U1I0M8</accession>
<dbReference type="RefSeq" id="WP_136896570.1">
    <property type="nucleotide sequence ID" value="NZ_SWJE01000010.1"/>
</dbReference>
<reference evidence="1 2" key="1">
    <citation type="submission" date="2019-04" db="EMBL/GenBank/DDBJ databases">
        <title>Trinickia sp. 7GSK02, isolated from subtropical forest soil.</title>
        <authorList>
            <person name="Gao Z.-H."/>
            <person name="Qiu L.-H."/>
        </authorList>
    </citation>
    <scope>NUCLEOTIDE SEQUENCE [LARGE SCALE GENOMIC DNA]</scope>
    <source>
        <strain evidence="1 2">7GSK02</strain>
    </source>
</reference>
<comment type="caution">
    <text evidence="1">The sequence shown here is derived from an EMBL/GenBank/DDBJ whole genome shotgun (WGS) entry which is preliminary data.</text>
</comment>
<sequence length="69" mass="7778">MEIEMARNPEFAPFLCRNGQCPGIEQARRSNSGRARFSGTHDAQGFTLMKHLLGTEVALRVGDRFDRLL</sequence>
<name>A0A4U1I0M8_9BURK</name>
<keyword evidence="2" id="KW-1185">Reference proteome</keyword>